<dbReference type="Gramene" id="OQU90443">
    <property type="protein sequence ID" value="OQU90443"/>
    <property type="gene ID" value="SORBI_3002G410200"/>
</dbReference>
<dbReference type="InParanoid" id="A0A1W0W7X3"/>
<reference evidence="2" key="2">
    <citation type="journal article" date="2018" name="Plant J.">
        <title>The Sorghum bicolor reference genome: improved assembly, gene annotations, a transcriptome atlas, and signatures of genome organization.</title>
        <authorList>
            <person name="McCormick R.F."/>
            <person name="Truong S.K."/>
            <person name="Sreedasyam A."/>
            <person name="Jenkins J."/>
            <person name="Shu S."/>
            <person name="Sims D."/>
            <person name="Kennedy M."/>
            <person name="Amirebrahimi M."/>
            <person name="Weers B.D."/>
            <person name="McKinley B."/>
            <person name="Mattison A."/>
            <person name="Morishige D.T."/>
            <person name="Grimwood J."/>
            <person name="Schmutz J."/>
            <person name="Mullet J.E."/>
        </authorList>
    </citation>
    <scope>NUCLEOTIDE SEQUENCE [LARGE SCALE GENOMIC DNA]</scope>
    <source>
        <strain evidence="2">cv. BTx623</strain>
    </source>
</reference>
<keyword evidence="2" id="KW-1185">Reference proteome</keyword>
<dbReference type="FunCoup" id="A0A1W0W7X3">
    <property type="interactions" value="372"/>
</dbReference>
<evidence type="ECO:0000313" key="2">
    <source>
        <dbReference type="Proteomes" id="UP000000768"/>
    </source>
</evidence>
<organism evidence="1 2">
    <name type="scientific">Sorghum bicolor</name>
    <name type="common">Sorghum</name>
    <name type="synonym">Sorghum vulgare</name>
    <dbReference type="NCBI Taxonomy" id="4558"/>
    <lineage>
        <taxon>Eukaryota</taxon>
        <taxon>Viridiplantae</taxon>
        <taxon>Streptophyta</taxon>
        <taxon>Embryophyta</taxon>
        <taxon>Tracheophyta</taxon>
        <taxon>Spermatophyta</taxon>
        <taxon>Magnoliopsida</taxon>
        <taxon>Liliopsida</taxon>
        <taxon>Poales</taxon>
        <taxon>Poaceae</taxon>
        <taxon>PACMAD clade</taxon>
        <taxon>Panicoideae</taxon>
        <taxon>Andropogonodae</taxon>
        <taxon>Andropogoneae</taxon>
        <taxon>Sorghinae</taxon>
        <taxon>Sorghum</taxon>
    </lineage>
</organism>
<evidence type="ECO:0000313" key="1">
    <source>
        <dbReference type="EMBL" id="OQU90443.1"/>
    </source>
</evidence>
<proteinExistence type="predicted"/>
<gene>
    <name evidence="1" type="ORF">SORBI_3002G410200</name>
</gene>
<dbReference type="Proteomes" id="UP000000768">
    <property type="component" value="Chromosome 2"/>
</dbReference>
<protein>
    <submittedName>
        <fullName evidence="1">Uncharacterized protein</fullName>
    </submittedName>
</protein>
<sequence length="245" mass="27168">MMGCFHVSPSPAAFSVAQQPAAVAGFRQVVGRRAHCLHSPSPPRLSLRLTETRRPRLAIRAHNPHYNSGENTRCFCGLADNAVTMASHVVDSASLNPTTPSEISRETVHRTLGVYVQIFVQTADDTFNNTVSKETITSFLGALRGVASVAHILLQAALEGLSQEHPKESLSEYAFNCDVKKIHRVYDRRMRELEDGIRNAPTEIHTCKILMPTICEGMEATESFVALMMARRKRTLEKIQSKVVE</sequence>
<reference evidence="1 2" key="1">
    <citation type="journal article" date="2009" name="Nature">
        <title>The Sorghum bicolor genome and the diversification of grasses.</title>
        <authorList>
            <person name="Paterson A.H."/>
            <person name="Bowers J.E."/>
            <person name="Bruggmann R."/>
            <person name="Dubchak I."/>
            <person name="Grimwood J."/>
            <person name="Gundlach H."/>
            <person name="Haberer G."/>
            <person name="Hellsten U."/>
            <person name="Mitros T."/>
            <person name="Poliakov A."/>
            <person name="Schmutz J."/>
            <person name="Spannagl M."/>
            <person name="Tang H."/>
            <person name="Wang X."/>
            <person name="Wicker T."/>
            <person name="Bharti A.K."/>
            <person name="Chapman J."/>
            <person name="Feltus F.A."/>
            <person name="Gowik U."/>
            <person name="Grigoriev I.V."/>
            <person name="Lyons E."/>
            <person name="Maher C.A."/>
            <person name="Martis M."/>
            <person name="Narechania A."/>
            <person name="Otillar R.P."/>
            <person name="Penning B.W."/>
            <person name="Salamov A.A."/>
            <person name="Wang Y."/>
            <person name="Zhang L."/>
            <person name="Carpita N.C."/>
            <person name="Freeling M."/>
            <person name="Gingle A.R."/>
            <person name="Hash C.T."/>
            <person name="Keller B."/>
            <person name="Klein P."/>
            <person name="Kresovich S."/>
            <person name="McCann M.C."/>
            <person name="Ming R."/>
            <person name="Peterson D.G."/>
            <person name="Mehboob-ur-Rahman"/>
            <person name="Ware D."/>
            <person name="Westhoff P."/>
            <person name="Mayer K.F."/>
            <person name="Messing J."/>
            <person name="Rokhsar D.S."/>
        </authorList>
    </citation>
    <scope>NUCLEOTIDE SEQUENCE [LARGE SCALE GENOMIC DNA]</scope>
    <source>
        <strain evidence="2">cv. BTx623</strain>
    </source>
</reference>
<dbReference type="AlphaFoldDB" id="A0A1W0W7X3"/>
<dbReference type="EMBL" id="CM000761">
    <property type="protein sequence ID" value="OQU90443.1"/>
    <property type="molecule type" value="Genomic_DNA"/>
</dbReference>
<name>A0A1W0W7X3_SORBI</name>
<accession>A0A1W0W7X3</accession>